<dbReference type="AlphaFoldDB" id="A0A1G2M582"/>
<protein>
    <submittedName>
        <fullName evidence="1">Uncharacterized protein</fullName>
    </submittedName>
</protein>
<sequence>MSNEIKSHLLIGNKYLGSLLYFKDAQGRGCLKLSFKNMVADLTKGTDVPTMLPVPIKRTDPTTLDISYKFPDNLLEVKEIVNGKTERAFYKVPLPVSGMLFMIRIKDWQTLDNDQPKPNPLVLTPPTNTNNVVIIFSFLGENGLPFTAGGYQPTEGMGTIDLPENPLNTFCIGLAEDPNNNTANGFELVVPLPKAN</sequence>
<reference evidence="1 2" key="1">
    <citation type="journal article" date="2016" name="Nat. Commun.">
        <title>Thousands of microbial genomes shed light on interconnected biogeochemical processes in an aquifer system.</title>
        <authorList>
            <person name="Anantharaman K."/>
            <person name="Brown C.T."/>
            <person name="Hug L.A."/>
            <person name="Sharon I."/>
            <person name="Castelle C.J."/>
            <person name="Probst A.J."/>
            <person name="Thomas B.C."/>
            <person name="Singh A."/>
            <person name="Wilkins M.J."/>
            <person name="Karaoz U."/>
            <person name="Brodie E.L."/>
            <person name="Williams K.H."/>
            <person name="Hubbard S.S."/>
            <person name="Banfield J.F."/>
        </authorList>
    </citation>
    <scope>NUCLEOTIDE SEQUENCE [LARGE SCALE GENOMIC DNA]</scope>
</reference>
<dbReference type="STRING" id="1802301.A2664_02005"/>
<dbReference type="Proteomes" id="UP000178873">
    <property type="component" value="Unassembled WGS sequence"/>
</dbReference>
<name>A0A1G2M582_9BACT</name>
<dbReference type="EMBL" id="MHRF01000007">
    <property type="protein sequence ID" value="OHA18222.1"/>
    <property type="molecule type" value="Genomic_DNA"/>
</dbReference>
<gene>
    <name evidence="1" type="ORF">A2664_02005</name>
</gene>
<evidence type="ECO:0000313" key="1">
    <source>
        <dbReference type="EMBL" id="OHA18222.1"/>
    </source>
</evidence>
<accession>A0A1G2M582</accession>
<organism evidence="1 2">
    <name type="scientific">Candidatus Taylorbacteria bacterium RIFCSPHIGHO2_01_FULL_46_22b</name>
    <dbReference type="NCBI Taxonomy" id="1802301"/>
    <lineage>
        <taxon>Bacteria</taxon>
        <taxon>Candidatus Tayloriibacteriota</taxon>
    </lineage>
</organism>
<comment type="caution">
    <text evidence="1">The sequence shown here is derived from an EMBL/GenBank/DDBJ whole genome shotgun (WGS) entry which is preliminary data.</text>
</comment>
<evidence type="ECO:0000313" key="2">
    <source>
        <dbReference type="Proteomes" id="UP000178873"/>
    </source>
</evidence>
<proteinExistence type="predicted"/>